<evidence type="ECO:0000256" key="6">
    <source>
        <dbReference type="ARBA" id="ARBA00022723"/>
    </source>
</evidence>
<accession>A0A918AX38</accession>
<dbReference type="RefSeq" id="WP_229840081.1">
    <property type="nucleotide sequence ID" value="NZ_BMSV01000002.1"/>
</dbReference>
<evidence type="ECO:0000256" key="12">
    <source>
        <dbReference type="PIRSR" id="PIRSR602481-2"/>
    </source>
</evidence>
<evidence type="ECO:0000256" key="7">
    <source>
        <dbReference type="ARBA" id="ARBA00022833"/>
    </source>
</evidence>
<feature type="binding site" evidence="11">
    <location>
        <position position="133"/>
    </location>
    <ligand>
        <name>Zn(2+)</name>
        <dbReference type="ChEBI" id="CHEBI:29105"/>
    </ligand>
</feature>
<keyword evidence="12" id="KW-0408">Iron</keyword>
<feature type="binding site" evidence="11">
    <location>
        <position position="130"/>
    </location>
    <ligand>
        <name>Zn(2+)</name>
        <dbReference type="ChEBI" id="CHEBI:29105"/>
    </ligand>
</feature>
<organism evidence="13 14">
    <name type="scientific">Streptomyces roseolilacinus</name>
    <dbReference type="NCBI Taxonomy" id="66904"/>
    <lineage>
        <taxon>Bacteria</taxon>
        <taxon>Bacillati</taxon>
        <taxon>Actinomycetota</taxon>
        <taxon>Actinomycetes</taxon>
        <taxon>Kitasatosporales</taxon>
        <taxon>Streptomycetaceae</taxon>
        <taxon>Streptomyces</taxon>
    </lineage>
</organism>
<proteinExistence type="inferred from homology"/>
<dbReference type="PANTHER" id="PTHR33202:SF2">
    <property type="entry name" value="FERRIC UPTAKE REGULATION PROTEIN"/>
    <property type="match status" value="1"/>
</dbReference>
<evidence type="ECO:0000256" key="4">
    <source>
        <dbReference type="ARBA" id="ARBA00022490"/>
    </source>
</evidence>
<comment type="similarity">
    <text evidence="2">Belongs to the Fur family.</text>
</comment>
<evidence type="ECO:0000313" key="14">
    <source>
        <dbReference type="Proteomes" id="UP000654123"/>
    </source>
</evidence>
<dbReference type="SUPFAM" id="SSF46785">
    <property type="entry name" value="Winged helix' DNA-binding domain"/>
    <property type="match status" value="1"/>
</dbReference>
<comment type="cofactor">
    <cofactor evidence="12">
        <name>Mn(2+)</name>
        <dbReference type="ChEBI" id="CHEBI:29035"/>
    </cofactor>
    <cofactor evidence="12">
        <name>Fe(2+)</name>
        <dbReference type="ChEBI" id="CHEBI:29033"/>
    </cofactor>
    <text evidence="12">Binds 1 Mn(2+) or Fe(2+) ion per subunit.</text>
</comment>
<dbReference type="Gene3D" id="1.10.10.10">
    <property type="entry name" value="Winged helix-like DNA-binding domain superfamily/Winged helix DNA-binding domain"/>
    <property type="match status" value="1"/>
</dbReference>
<dbReference type="Proteomes" id="UP000654123">
    <property type="component" value="Unassembled WGS sequence"/>
</dbReference>
<evidence type="ECO:0000256" key="1">
    <source>
        <dbReference type="ARBA" id="ARBA00004496"/>
    </source>
</evidence>
<dbReference type="Pfam" id="PF01475">
    <property type="entry name" value="FUR"/>
    <property type="match status" value="1"/>
</dbReference>
<reference evidence="13" key="2">
    <citation type="submission" date="2020-09" db="EMBL/GenBank/DDBJ databases">
        <authorList>
            <person name="Sun Q."/>
            <person name="Ohkuma M."/>
        </authorList>
    </citation>
    <scope>NUCLEOTIDE SEQUENCE</scope>
    <source>
        <strain evidence="13">JCM 4335</strain>
    </source>
</reference>
<keyword evidence="8" id="KW-0805">Transcription regulation</keyword>
<dbReference type="Gene3D" id="3.30.1490.190">
    <property type="match status" value="1"/>
</dbReference>
<evidence type="ECO:0000256" key="2">
    <source>
        <dbReference type="ARBA" id="ARBA00007957"/>
    </source>
</evidence>
<reference evidence="13" key="1">
    <citation type="journal article" date="2014" name="Int. J. Syst. Evol. Microbiol.">
        <title>Complete genome sequence of Corynebacterium casei LMG S-19264T (=DSM 44701T), isolated from a smear-ripened cheese.</title>
        <authorList>
            <consortium name="US DOE Joint Genome Institute (JGI-PGF)"/>
            <person name="Walter F."/>
            <person name="Albersmeier A."/>
            <person name="Kalinowski J."/>
            <person name="Ruckert C."/>
        </authorList>
    </citation>
    <scope>NUCLEOTIDE SEQUENCE</scope>
    <source>
        <strain evidence="13">JCM 4335</strain>
    </source>
</reference>
<dbReference type="PANTHER" id="PTHR33202">
    <property type="entry name" value="ZINC UPTAKE REGULATION PROTEIN"/>
    <property type="match status" value="1"/>
</dbReference>
<dbReference type="CDD" id="cd07153">
    <property type="entry name" value="Fur_like"/>
    <property type="match status" value="1"/>
</dbReference>
<keyword evidence="10" id="KW-0804">Transcription</keyword>
<dbReference type="GO" id="GO:0000976">
    <property type="term" value="F:transcription cis-regulatory region binding"/>
    <property type="evidence" value="ECO:0007669"/>
    <property type="project" value="TreeGrafter"/>
</dbReference>
<keyword evidence="5" id="KW-0678">Repressor</keyword>
<sequence length="149" mass="16503">MAVTATETNRRTTRQRAAVAQALVDHAEFVSAQELHEVMGRSGNRVGLTTVYRALQDLERAGRADVVRDTVGEKLYRCRPEAEHRHYLICRRCRRDEPLDTGVVEEWVAAVVRSTGFTEVEHTLELTGICDGCRNGGGPDGVAPVRFPG</sequence>
<keyword evidence="9" id="KW-0238">DNA-binding</keyword>
<feature type="binding site" evidence="11">
    <location>
        <position position="90"/>
    </location>
    <ligand>
        <name>Zn(2+)</name>
        <dbReference type="ChEBI" id="CHEBI:29105"/>
    </ligand>
</feature>
<evidence type="ECO:0000313" key="13">
    <source>
        <dbReference type="EMBL" id="GGP95747.1"/>
    </source>
</evidence>
<dbReference type="AlphaFoldDB" id="A0A918AX38"/>
<dbReference type="EMBL" id="BMSV01000002">
    <property type="protein sequence ID" value="GGP95747.1"/>
    <property type="molecule type" value="Genomic_DNA"/>
</dbReference>
<evidence type="ECO:0000256" key="3">
    <source>
        <dbReference type="ARBA" id="ARBA00011738"/>
    </source>
</evidence>
<dbReference type="GO" id="GO:0045892">
    <property type="term" value="P:negative regulation of DNA-templated transcription"/>
    <property type="evidence" value="ECO:0007669"/>
    <property type="project" value="TreeGrafter"/>
</dbReference>
<gene>
    <name evidence="13" type="ORF">GCM10010249_12290</name>
</gene>
<keyword evidence="14" id="KW-1185">Reference proteome</keyword>
<dbReference type="GO" id="GO:1900376">
    <property type="term" value="P:regulation of secondary metabolite biosynthetic process"/>
    <property type="evidence" value="ECO:0007669"/>
    <property type="project" value="TreeGrafter"/>
</dbReference>
<dbReference type="InterPro" id="IPR002481">
    <property type="entry name" value="FUR"/>
</dbReference>
<comment type="cofactor">
    <cofactor evidence="11">
        <name>Zn(2+)</name>
        <dbReference type="ChEBI" id="CHEBI:29105"/>
    </cofactor>
    <text evidence="11">Binds 1 zinc ion per subunit.</text>
</comment>
<keyword evidence="7 11" id="KW-0862">Zinc</keyword>
<keyword evidence="4" id="KW-0963">Cytoplasm</keyword>
<dbReference type="InterPro" id="IPR043135">
    <property type="entry name" value="Fur_C"/>
</dbReference>
<evidence type="ECO:0000256" key="10">
    <source>
        <dbReference type="ARBA" id="ARBA00023163"/>
    </source>
</evidence>
<dbReference type="GO" id="GO:0005829">
    <property type="term" value="C:cytosol"/>
    <property type="evidence" value="ECO:0007669"/>
    <property type="project" value="TreeGrafter"/>
</dbReference>
<feature type="binding site" evidence="12">
    <location>
        <position position="122"/>
    </location>
    <ligand>
        <name>Fe cation</name>
        <dbReference type="ChEBI" id="CHEBI:24875"/>
    </ligand>
</feature>
<evidence type="ECO:0000256" key="5">
    <source>
        <dbReference type="ARBA" id="ARBA00022491"/>
    </source>
</evidence>
<dbReference type="InterPro" id="IPR036388">
    <property type="entry name" value="WH-like_DNA-bd_sf"/>
</dbReference>
<name>A0A918AX38_9ACTN</name>
<evidence type="ECO:0000256" key="11">
    <source>
        <dbReference type="PIRSR" id="PIRSR602481-1"/>
    </source>
</evidence>
<dbReference type="GO" id="GO:0008270">
    <property type="term" value="F:zinc ion binding"/>
    <property type="evidence" value="ECO:0007669"/>
    <property type="project" value="TreeGrafter"/>
</dbReference>
<keyword evidence="6 11" id="KW-0479">Metal-binding</keyword>
<feature type="binding site" evidence="12">
    <location>
        <position position="105"/>
    </location>
    <ligand>
        <name>Fe cation</name>
        <dbReference type="ChEBI" id="CHEBI:24875"/>
    </ligand>
</feature>
<dbReference type="GO" id="GO:0003700">
    <property type="term" value="F:DNA-binding transcription factor activity"/>
    <property type="evidence" value="ECO:0007669"/>
    <property type="project" value="InterPro"/>
</dbReference>
<comment type="caution">
    <text evidence="13">The sequence shown here is derived from an EMBL/GenBank/DDBJ whole genome shotgun (WGS) entry which is preliminary data.</text>
</comment>
<comment type="subunit">
    <text evidence="3">Homodimer.</text>
</comment>
<comment type="subcellular location">
    <subcellularLocation>
        <location evidence="1">Cytoplasm</location>
    </subcellularLocation>
</comment>
<dbReference type="InterPro" id="IPR036390">
    <property type="entry name" value="WH_DNA-bd_sf"/>
</dbReference>
<feature type="binding site" evidence="11">
    <location>
        <position position="93"/>
    </location>
    <ligand>
        <name>Zn(2+)</name>
        <dbReference type="ChEBI" id="CHEBI:29105"/>
    </ligand>
</feature>
<evidence type="ECO:0000256" key="9">
    <source>
        <dbReference type="ARBA" id="ARBA00023125"/>
    </source>
</evidence>
<evidence type="ECO:0000256" key="8">
    <source>
        <dbReference type="ARBA" id="ARBA00023015"/>
    </source>
</evidence>
<protein>
    <submittedName>
        <fullName evidence="13">Transcriptional repressor</fullName>
    </submittedName>
</protein>